<reference evidence="13" key="1">
    <citation type="submission" date="2022-11" db="UniProtKB">
        <authorList>
            <consortium name="WormBaseParasite"/>
        </authorList>
    </citation>
    <scope>IDENTIFICATION</scope>
</reference>
<name>A0A914CJ47_9BILA</name>
<dbReference type="Pfam" id="PF01151">
    <property type="entry name" value="ELO"/>
    <property type="match status" value="1"/>
</dbReference>
<feature type="transmembrane region" description="Helical" evidence="11">
    <location>
        <begin position="176"/>
        <end position="194"/>
    </location>
</feature>
<keyword evidence="9 11" id="KW-0472">Membrane</keyword>
<comment type="pathway">
    <text evidence="2">Lipid metabolism; fatty acid biosynthesis.</text>
</comment>
<feature type="transmembrane region" description="Helical" evidence="11">
    <location>
        <begin position="206"/>
        <end position="230"/>
    </location>
</feature>
<feature type="transmembrane region" description="Helical" evidence="11">
    <location>
        <begin position="250"/>
        <end position="269"/>
    </location>
</feature>
<dbReference type="GO" id="GO:0034626">
    <property type="term" value="P:fatty acid elongation, polyunsaturated fatty acid"/>
    <property type="evidence" value="ECO:0007669"/>
    <property type="project" value="TreeGrafter"/>
</dbReference>
<dbReference type="PANTHER" id="PTHR11157">
    <property type="entry name" value="FATTY ACID ACYL TRANSFERASE-RELATED"/>
    <property type="match status" value="1"/>
</dbReference>
<keyword evidence="10 11" id="KW-0275">Fatty acid biosynthesis</keyword>
<keyword evidence="8 11" id="KW-0443">Lipid metabolism</keyword>
<dbReference type="EC" id="2.3.1.199" evidence="11"/>
<protein>
    <recommendedName>
        <fullName evidence="11">Elongation of very long chain fatty acids protein</fullName>
        <ecNumber evidence="11">2.3.1.199</ecNumber>
    </recommendedName>
    <alternativeName>
        <fullName evidence="11">Very-long-chain 3-oxoacyl-CoA synthase</fullName>
    </alternativeName>
</protein>
<evidence type="ECO:0000256" key="9">
    <source>
        <dbReference type="ARBA" id="ARBA00023136"/>
    </source>
</evidence>
<keyword evidence="12" id="KW-1185">Reference proteome</keyword>
<organism evidence="12 13">
    <name type="scientific">Acrobeloides nanus</name>
    <dbReference type="NCBI Taxonomy" id="290746"/>
    <lineage>
        <taxon>Eukaryota</taxon>
        <taxon>Metazoa</taxon>
        <taxon>Ecdysozoa</taxon>
        <taxon>Nematoda</taxon>
        <taxon>Chromadorea</taxon>
        <taxon>Rhabditida</taxon>
        <taxon>Tylenchina</taxon>
        <taxon>Cephalobomorpha</taxon>
        <taxon>Cephaloboidea</taxon>
        <taxon>Cephalobidae</taxon>
        <taxon>Acrobeloides</taxon>
    </lineage>
</organism>
<keyword evidence="6 11" id="KW-0276">Fatty acid metabolism</keyword>
<dbReference type="GO" id="GO:0034625">
    <property type="term" value="P:fatty acid elongation, monounsaturated fatty acid"/>
    <property type="evidence" value="ECO:0007669"/>
    <property type="project" value="TreeGrafter"/>
</dbReference>
<evidence type="ECO:0000256" key="5">
    <source>
        <dbReference type="ARBA" id="ARBA00022692"/>
    </source>
</evidence>
<evidence type="ECO:0000256" key="7">
    <source>
        <dbReference type="ARBA" id="ARBA00022989"/>
    </source>
</evidence>
<sequence>MGNTKMANQTSYVSMSDVLFAKDWDLDRTISFMDHWVPTSFKITVGYLLMVYFGQKVMSRLKPLDGKVMDYTLAGWNFMFSIFSGFAAYRLIPELFSVLKNMGFVPSYCTNANYYTDPYTGYWGWMFVMSKAPELGDTLFLIVRKRPVIFMHWYHHALTFLYAQITYAETQAWCRWSLALNLTVHTVMYCYFGIRALHINTPKPVAKFITTIQIVQFVISCYIFAHLVIIKTTNSIPSCAASWNVLGIGGLMYLSYLYLFGQFFYNAYIAKRHPGKAKKVE</sequence>
<evidence type="ECO:0000256" key="4">
    <source>
        <dbReference type="ARBA" id="ARBA00022679"/>
    </source>
</evidence>
<keyword evidence="5 11" id="KW-0812">Transmembrane</keyword>
<evidence type="ECO:0000256" key="2">
    <source>
        <dbReference type="ARBA" id="ARBA00005194"/>
    </source>
</evidence>
<feature type="transmembrane region" description="Helical" evidence="11">
    <location>
        <begin position="35"/>
        <end position="53"/>
    </location>
</feature>
<proteinExistence type="inferred from homology"/>
<evidence type="ECO:0000256" key="8">
    <source>
        <dbReference type="ARBA" id="ARBA00023098"/>
    </source>
</evidence>
<dbReference type="AlphaFoldDB" id="A0A914CJ47"/>
<dbReference type="GO" id="GO:0019367">
    <property type="term" value="P:fatty acid elongation, saturated fatty acid"/>
    <property type="evidence" value="ECO:0007669"/>
    <property type="project" value="TreeGrafter"/>
</dbReference>
<dbReference type="PANTHER" id="PTHR11157:SF30">
    <property type="entry name" value="ELONGATION OF LONG CHAIN FATTY ACIDS PROTEIN 2"/>
    <property type="match status" value="1"/>
</dbReference>
<evidence type="ECO:0000256" key="11">
    <source>
        <dbReference type="RuleBase" id="RU361115"/>
    </source>
</evidence>
<dbReference type="WBParaSite" id="ACRNAN_scaffold11171.g28328.t1">
    <property type="protein sequence ID" value="ACRNAN_scaffold11171.g28328.t1"/>
    <property type="gene ID" value="ACRNAN_scaffold11171.g28328"/>
</dbReference>
<dbReference type="InterPro" id="IPR002076">
    <property type="entry name" value="ELO_fam"/>
</dbReference>
<keyword evidence="3 11" id="KW-0444">Lipid biosynthesis</keyword>
<evidence type="ECO:0000256" key="10">
    <source>
        <dbReference type="ARBA" id="ARBA00023160"/>
    </source>
</evidence>
<comment type="subcellular location">
    <subcellularLocation>
        <location evidence="1">Membrane</location>
        <topology evidence="1">Multi-pass membrane protein</topology>
    </subcellularLocation>
</comment>
<dbReference type="GO" id="GO:0005789">
    <property type="term" value="C:endoplasmic reticulum membrane"/>
    <property type="evidence" value="ECO:0007669"/>
    <property type="project" value="TreeGrafter"/>
</dbReference>
<dbReference type="GO" id="GO:0030148">
    <property type="term" value="P:sphingolipid biosynthetic process"/>
    <property type="evidence" value="ECO:0007669"/>
    <property type="project" value="TreeGrafter"/>
</dbReference>
<evidence type="ECO:0000256" key="3">
    <source>
        <dbReference type="ARBA" id="ARBA00022516"/>
    </source>
</evidence>
<evidence type="ECO:0000256" key="1">
    <source>
        <dbReference type="ARBA" id="ARBA00004141"/>
    </source>
</evidence>
<evidence type="ECO:0000313" key="13">
    <source>
        <dbReference type="WBParaSite" id="ACRNAN_scaffold11171.g28328.t1"/>
    </source>
</evidence>
<evidence type="ECO:0000256" key="6">
    <source>
        <dbReference type="ARBA" id="ARBA00022832"/>
    </source>
</evidence>
<comment type="similarity">
    <text evidence="11">Belongs to the ELO family.</text>
</comment>
<keyword evidence="7 11" id="KW-1133">Transmembrane helix</keyword>
<dbReference type="GO" id="GO:0042761">
    <property type="term" value="P:very long-chain fatty acid biosynthetic process"/>
    <property type="evidence" value="ECO:0007669"/>
    <property type="project" value="TreeGrafter"/>
</dbReference>
<evidence type="ECO:0000313" key="12">
    <source>
        <dbReference type="Proteomes" id="UP000887540"/>
    </source>
</evidence>
<dbReference type="Proteomes" id="UP000887540">
    <property type="component" value="Unplaced"/>
</dbReference>
<keyword evidence="4 11" id="KW-0808">Transferase</keyword>
<comment type="catalytic activity">
    <reaction evidence="11">
        <text>a very-long-chain acyl-CoA + malonyl-CoA + H(+) = a very-long-chain 3-oxoacyl-CoA + CO2 + CoA</text>
        <dbReference type="Rhea" id="RHEA:32727"/>
        <dbReference type="ChEBI" id="CHEBI:15378"/>
        <dbReference type="ChEBI" id="CHEBI:16526"/>
        <dbReference type="ChEBI" id="CHEBI:57287"/>
        <dbReference type="ChEBI" id="CHEBI:57384"/>
        <dbReference type="ChEBI" id="CHEBI:90725"/>
        <dbReference type="ChEBI" id="CHEBI:90736"/>
        <dbReference type="EC" id="2.3.1.199"/>
    </reaction>
</comment>
<accession>A0A914CJ47</accession>
<dbReference type="GO" id="GO:0009922">
    <property type="term" value="F:fatty acid elongase activity"/>
    <property type="evidence" value="ECO:0007669"/>
    <property type="project" value="UniProtKB-EC"/>
</dbReference>
<feature type="transmembrane region" description="Helical" evidence="11">
    <location>
        <begin position="73"/>
        <end position="92"/>
    </location>
</feature>